<gene>
    <name evidence="3" type="ORF">NQ317_018401</name>
</gene>
<protein>
    <submittedName>
        <fullName evidence="3">Uncharacterized protein</fullName>
    </submittedName>
</protein>
<comment type="caution">
    <text evidence="3">The sequence shown here is derived from an EMBL/GenBank/DDBJ whole genome shotgun (WGS) entry which is preliminary data.</text>
</comment>
<sequence>MNTSTEILTQRKPESATASQKSTSSQKSVMVVVPWDKQKSYTFLVFSLCFIIWACVYFPFVL</sequence>
<feature type="compositionally biased region" description="Low complexity" evidence="1">
    <location>
        <begin position="15"/>
        <end position="26"/>
    </location>
</feature>
<accession>A0ABQ9J6I0</accession>
<proteinExistence type="predicted"/>
<keyword evidence="2" id="KW-1133">Transmembrane helix</keyword>
<keyword evidence="2" id="KW-0472">Membrane</keyword>
<keyword evidence="2" id="KW-0812">Transmembrane</keyword>
<reference evidence="3" key="1">
    <citation type="journal article" date="2023" name="Insect Mol. Biol.">
        <title>Genome sequencing provides insights into the evolution of gene families encoding plant cell wall-degrading enzymes in longhorned beetles.</title>
        <authorList>
            <person name="Shin N.R."/>
            <person name="Okamura Y."/>
            <person name="Kirsch R."/>
            <person name="Pauchet Y."/>
        </authorList>
    </citation>
    <scope>NUCLEOTIDE SEQUENCE</scope>
    <source>
        <strain evidence="3">MMC_N1</strain>
    </source>
</reference>
<evidence type="ECO:0000256" key="1">
    <source>
        <dbReference type="SAM" id="MobiDB-lite"/>
    </source>
</evidence>
<evidence type="ECO:0000256" key="2">
    <source>
        <dbReference type="SAM" id="Phobius"/>
    </source>
</evidence>
<feature type="region of interest" description="Disordered" evidence="1">
    <location>
        <begin position="1"/>
        <end position="26"/>
    </location>
</feature>
<keyword evidence="4" id="KW-1185">Reference proteome</keyword>
<name>A0ABQ9J6I0_9CUCU</name>
<evidence type="ECO:0000313" key="4">
    <source>
        <dbReference type="Proteomes" id="UP001162164"/>
    </source>
</evidence>
<organism evidence="3 4">
    <name type="scientific">Molorchus minor</name>
    <dbReference type="NCBI Taxonomy" id="1323400"/>
    <lineage>
        <taxon>Eukaryota</taxon>
        <taxon>Metazoa</taxon>
        <taxon>Ecdysozoa</taxon>
        <taxon>Arthropoda</taxon>
        <taxon>Hexapoda</taxon>
        <taxon>Insecta</taxon>
        <taxon>Pterygota</taxon>
        <taxon>Neoptera</taxon>
        <taxon>Endopterygota</taxon>
        <taxon>Coleoptera</taxon>
        <taxon>Polyphaga</taxon>
        <taxon>Cucujiformia</taxon>
        <taxon>Chrysomeloidea</taxon>
        <taxon>Cerambycidae</taxon>
        <taxon>Lamiinae</taxon>
        <taxon>Monochamini</taxon>
        <taxon>Molorchus</taxon>
    </lineage>
</organism>
<dbReference type="EMBL" id="JAPWTJ010001153">
    <property type="protein sequence ID" value="KAJ8973556.1"/>
    <property type="molecule type" value="Genomic_DNA"/>
</dbReference>
<evidence type="ECO:0000313" key="3">
    <source>
        <dbReference type="EMBL" id="KAJ8973556.1"/>
    </source>
</evidence>
<feature type="transmembrane region" description="Helical" evidence="2">
    <location>
        <begin position="40"/>
        <end position="60"/>
    </location>
</feature>
<dbReference type="Proteomes" id="UP001162164">
    <property type="component" value="Unassembled WGS sequence"/>
</dbReference>